<keyword evidence="2" id="KW-1185">Reference proteome</keyword>
<dbReference type="OrthoDB" id="4733078at2"/>
<protein>
    <submittedName>
        <fullName evidence="1">Uncharacterized protein</fullName>
    </submittedName>
</protein>
<organism evidence="1 2">
    <name type="scientific">Mycobacterium palustre</name>
    <dbReference type="NCBI Taxonomy" id="153971"/>
    <lineage>
        <taxon>Bacteria</taxon>
        <taxon>Bacillati</taxon>
        <taxon>Actinomycetota</taxon>
        <taxon>Actinomycetes</taxon>
        <taxon>Mycobacteriales</taxon>
        <taxon>Mycobacteriaceae</taxon>
        <taxon>Mycobacterium</taxon>
        <taxon>Mycobacterium simiae complex</taxon>
    </lineage>
</organism>
<sequence length="83" mass="9103">MASPPGGPMLLTDADVDSIAWQFLHSAYAEDTYADWPLDRRLDGFLHRQGLARIAEDGDAYDLLLGRVMAYIGRGVPPASKAR</sequence>
<accession>A0A1X1ZU53</accession>
<comment type="caution">
    <text evidence="1">The sequence shown here is derived from an EMBL/GenBank/DDBJ whole genome shotgun (WGS) entry which is preliminary data.</text>
</comment>
<dbReference type="EMBL" id="LQPJ01000071">
    <property type="protein sequence ID" value="ORW27488.1"/>
    <property type="molecule type" value="Genomic_DNA"/>
</dbReference>
<proteinExistence type="predicted"/>
<gene>
    <name evidence="1" type="ORF">AWC19_00075</name>
</gene>
<name>A0A1X1ZU53_9MYCO</name>
<evidence type="ECO:0000313" key="1">
    <source>
        <dbReference type="EMBL" id="ORW27488.1"/>
    </source>
</evidence>
<dbReference type="STRING" id="153971.AWC19_00075"/>
<evidence type="ECO:0000313" key="2">
    <source>
        <dbReference type="Proteomes" id="UP000193529"/>
    </source>
</evidence>
<reference evidence="1 2" key="1">
    <citation type="submission" date="2016-01" db="EMBL/GenBank/DDBJ databases">
        <title>The new phylogeny of the genus Mycobacterium.</title>
        <authorList>
            <person name="Tarcisio F."/>
            <person name="Conor M."/>
            <person name="Antonella G."/>
            <person name="Elisabetta G."/>
            <person name="Giulia F.S."/>
            <person name="Sara T."/>
            <person name="Anna F."/>
            <person name="Clotilde B."/>
            <person name="Roberto B."/>
            <person name="Veronica D.S."/>
            <person name="Fabio R."/>
            <person name="Monica P."/>
            <person name="Olivier J."/>
            <person name="Enrico T."/>
            <person name="Nicola S."/>
        </authorList>
    </citation>
    <scope>NUCLEOTIDE SEQUENCE [LARGE SCALE GENOMIC DNA]</scope>
    <source>
        <strain evidence="1 2">DSM 44572</strain>
    </source>
</reference>
<dbReference type="AlphaFoldDB" id="A0A1X1ZU53"/>
<dbReference type="Proteomes" id="UP000193529">
    <property type="component" value="Unassembled WGS sequence"/>
</dbReference>